<evidence type="ECO:0000313" key="2">
    <source>
        <dbReference type="Proteomes" id="UP001642360"/>
    </source>
</evidence>
<dbReference type="Proteomes" id="UP001642360">
    <property type="component" value="Unassembled WGS sequence"/>
</dbReference>
<proteinExistence type="predicted"/>
<dbReference type="AlphaFoldDB" id="A0ABC8U5V4"/>
<comment type="caution">
    <text evidence="1">The sequence shown here is derived from an EMBL/GenBank/DDBJ whole genome shotgun (WGS) entry which is preliminary data.</text>
</comment>
<evidence type="ECO:0000313" key="1">
    <source>
        <dbReference type="EMBL" id="CAK9175473.1"/>
    </source>
</evidence>
<accession>A0ABC8U5V4</accession>
<keyword evidence="2" id="KW-1185">Reference proteome</keyword>
<sequence length="132" mass="14099">MPRTIVEAEALLREHVASGHTLARLLAAVVSRGRAASWGLEVAMPIPNDLWRGAPTVHKTVSRVGDCVNQRVFQVVLHGDGDDQKRNLMVSQTIAAIIINDAQSIREVIPTAINYGARGSANESPNALGISA</sequence>
<reference evidence="1 2" key="1">
    <citation type="submission" date="2024-02" db="EMBL/GenBank/DDBJ databases">
        <authorList>
            <person name="Vignale AGUSTIN F."/>
            <person name="Sosa J E."/>
            <person name="Modenutti C."/>
        </authorList>
    </citation>
    <scope>NUCLEOTIDE SEQUENCE [LARGE SCALE GENOMIC DNA]</scope>
</reference>
<dbReference type="EMBL" id="CAUOFW020006614">
    <property type="protein sequence ID" value="CAK9175473.1"/>
    <property type="molecule type" value="Genomic_DNA"/>
</dbReference>
<protein>
    <submittedName>
        <fullName evidence="1">Uncharacterized protein</fullName>
    </submittedName>
</protein>
<name>A0ABC8U5V4_9AQUA</name>
<gene>
    <name evidence="1" type="ORF">ILEXP_LOCUS45275</name>
</gene>
<organism evidence="1 2">
    <name type="scientific">Ilex paraguariensis</name>
    <name type="common">yerba mate</name>
    <dbReference type="NCBI Taxonomy" id="185542"/>
    <lineage>
        <taxon>Eukaryota</taxon>
        <taxon>Viridiplantae</taxon>
        <taxon>Streptophyta</taxon>
        <taxon>Embryophyta</taxon>
        <taxon>Tracheophyta</taxon>
        <taxon>Spermatophyta</taxon>
        <taxon>Magnoliopsida</taxon>
        <taxon>eudicotyledons</taxon>
        <taxon>Gunneridae</taxon>
        <taxon>Pentapetalae</taxon>
        <taxon>asterids</taxon>
        <taxon>campanulids</taxon>
        <taxon>Aquifoliales</taxon>
        <taxon>Aquifoliaceae</taxon>
        <taxon>Ilex</taxon>
    </lineage>
</organism>